<accession>A0A7C9US62</accession>
<dbReference type="Proteomes" id="UP000480684">
    <property type="component" value="Unassembled WGS sequence"/>
</dbReference>
<sequence length="209" mass="23358">MCLEKVTAMRQLDLLKKPSGRTAMLMASGFTLDLENPCADGMPISDVARSLAYQPRWAGATREFYSVAEHSVMVSRLVPPVFALDGLCHDLDEAISGDIASCVKVLIGRDHLKKRLGPVKAALARRFGFCLDGVEVKRADLVCMATELRDLLPPTWMDFGHFPAPHPDRIEPIGPERAYRLFLDRYEEVKHLARSAETTRPSRKGRVVR</sequence>
<evidence type="ECO:0000313" key="1">
    <source>
        <dbReference type="EMBL" id="NFV79067.1"/>
    </source>
</evidence>
<comment type="caution">
    <text evidence="1">The sequence shown here is derived from an EMBL/GenBank/DDBJ whole genome shotgun (WGS) entry which is preliminary data.</text>
</comment>
<dbReference type="AlphaFoldDB" id="A0A7C9US62"/>
<dbReference type="SUPFAM" id="SSF109604">
    <property type="entry name" value="HD-domain/PDEase-like"/>
    <property type="match status" value="1"/>
</dbReference>
<proteinExistence type="predicted"/>
<evidence type="ECO:0000313" key="2">
    <source>
        <dbReference type="Proteomes" id="UP000480684"/>
    </source>
</evidence>
<name>A0A7C9US62_9PROT</name>
<dbReference type="GO" id="GO:0016787">
    <property type="term" value="F:hydrolase activity"/>
    <property type="evidence" value="ECO:0007669"/>
    <property type="project" value="UniProtKB-KW"/>
</dbReference>
<dbReference type="Gene3D" id="1.10.3210.10">
    <property type="entry name" value="Hypothetical protein af1432"/>
    <property type="match status" value="1"/>
</dbReference>
<gene>
    <name evidence="1" type="ORF">G4223_02920</name>
</gene>
<keyword evidence="2" id="KW-1185">Reference proteome</keyword>
<dbReference type="EMBL" id="JAAIYP010000010">
    <property type="protein sequence ID" value="NFV79067.1"/>
    <property type="molecule type" value="Genomic_DNA"/>
</dbReference>
<organism evidence="1 2">
    <name type="scientific">Magnetospirillum aberrantis SpK</name>
    <dbReference type="NCBI Taxonomy" id="908842"/>
    <lineage>
        <taxon>Bacteria</taxon>
        <taxon>Pseudomonadati</taxon>
        <taxon>Pseudomonadota</taxon>
        <taxon>Alphaproteobacteria</taxon>
        <taxon>Rhodospirillales</taxon>
        <taxon>Rhodospirillaceae</taxon>
        <taxon>Magnetospirillum</taxon>
    </lineage>
</organism>
<keyword evidence="1" id="KW-0378">Hydrolase</keyword>
<protein>
    <submittedName>
        <fullName evidence="1">Hydrolase</fullName>
    </submittedName>
</protein>
<reference evidence="1 2" key="1">
    <citation type="submission" date="2020-02" db="EMBL/GenBank/DDBJ databases">
        <authorList>
            <person name="Dziuba M."/>
            <person name="Kuznetsov B."/>
            <person name="Mardanov A."/>
            <person name="Ravin N."/>
            <person name="Grouzdev D."/>
        </authorList>
    </citation>
    <scope>NUCLEOTIDE SEQUENCE [LARGE SCALE GENOMIC DNA]</scope>
    <source>
        <strain evidence="1 2">SpK</strain>
    </source>
</reference>